<sequence length="169" mass="19028">MQCTLYNYGLYTGCIYKGFTPLLLQIKSSTSIQSATRRIFEVRFDGFDLTADGRIFVESNKFDNSIRALVPAHHKWFDGEYSSSSSPEISHPILRRQYPSPTLLPVTSIITSISKTHAESSCMEPFLARSPSTFCPSDARLKPVRSTKKSTKITNRSSSGIKTSRRRVH</sequence>
<reference evidence="2 3" key="1">
    <citation type="submission" date="2016-05" db="EMBL/GenBank/DDBJ databases">
        <title>A degradative enzymes factory behind the ericoid mycorrhizal symbiosis.</title>
        <authorList>
            <consortium name="DOE Joint Genome Institute"/>
            <person name="Martino E."/>
            <person name="Morin E."/>
            <person name="Grelet G."/>
            <person name="Kuo A."/>
            <person name="Kohler A."/>
            <person name="Daghino S."/>
            <person name="Barry K."/>
            <person name="Choi C."/>
            <person name="Cichocki N."/>
            <person name="Clum A."/>
            <person name="Copeland A."/>
            <person name="Hainaut M."/>
            <person name="Haridas S."/>
            <person name="Labutti K."/>
            <person name="Lindquist E."/>
            <person name="Lipzen A."/>
            <person name="Khouja H.-R."/>
            <person name="Murat C."/>
            <person name="Ohm R."/>
            <person name="Olson A."/>
            <person name="Spatafora J."/>
            <person name="Veneault-Fourrey C."/>
            <person name="Henrissat B."/>
            <person name="Grigoriev I."/>
            <person name="Martin F."/>
            <person name="Perotto S."/>
        </authorList>
    </citation>
    <scope>NUCLEOTIDE SEQUENCE [LARGE SCALE GENOMIC DNA]</scope>
    <source>
        <strain evidence="2 3">UAMH 7357</strain>
    </source>
</reference>
<feature type="region of interest" description="Disordered" evidence="1">
    <location>
        <begin position="138"/>
        <end position="169"/>
    </location>
</feature>
<evidence type="ECO:0000313" key="2">
    <source>
        <dbReference type="EMBL" id="PMD12964.1"/>
    </source>
</evidence>
<dbReference type="Proteomes" id="UP000235672">
    <property type="component" value="Unassembled WGS sequence"/>
</dbReference>
<proteinExistence type="predicted"/>
<name>A0A2J6PG12_9HELO</name>
<feature type="compositionally biased region" description="Basic residues" evidence="1">
    <location>
        <begin position="142"/>
        <end position="151"/>
    </location>
</feature>
<evidence type="ECO:0000256" key="1">
    <source>
        <dbReference type="SAM" id="MobiDB-lite"/>
    </source>
</evidence>
<dbReference type="EMBL" id="KZ613538">
    <property type="protein sequence ID" value="PMD12964.1"/>
    <property type="molecule type" value="Genomic_DNA"/>
</dbReference>
<gene>
    <name evidence="2" type="ORF">NA56DRAFT_449609</name>
</gene>
<evidence type="ECO:0000313" key="3">
    <source>
        <dbReference type="Proteomes" id="UP000235672"/>
    </source>
</evidence>
<organism evidence="2 3">
    <name type="scientific">Hyaloscypha hepaticicola</name>
    <dbReference type="NCBI Taxonomy" id="2082293"/>
    <lineage>
        <taxon>Eukaryota</taxon>
        <taxon>Fungi</taxon>
        <taxon>Dikarya</taxon>
        <taxon>Ascomycota</taxon>
        <taxon>Pezizomycotina</taxon>
        <taxon>Leotiomycetes</taxon>
        <taxon>Helotiales</taxon>
        <taxon>Hyaloscyphaceae</taxon>
        <taxon>Hyaloscypha</taxon>
    </lineage>
</organism>
<keyword evidence="3" id="KW-1185">Reference proteome</keyword>
<dbReference type="AlphaFoldDB" id="A0A2J6PG12"/>
<protein>
    <submittedName>
        <fullName evidence="2">Uncharacterized protein</fullName>
    </submittedName>
</protein>
<accession>A0A2J6PG12</accession>
<feature type="compositionally biased region" description="Polar residues" evidence="1">
    <location>
        <begin position="152"/>
        <end position="162"/>
    </location>
</feature>